<sequence length="75" mass="8125">DNTSAESTQNTQDMVIPTVSLSASDEIDPDNIDLTTPPPKRLGKQLESSHEIVNVDNVVGSKASSTKMMKKPKKE</sequence>
<organism evidence="2 3">
    <name type="scientific">Trifolium subterraneum</name>
    <name type="common">Subterranean clover</name>
    <dbReference type="NCBI Taxonomy" id="3900"/>
    <lineage>
        <taxon>Eukaryota</taxon>
        <taxon>Viridiplantae</taxon>
        <taxon>Streptophyta</taxon>
        <taxon>Embryophyta</taxon>
        <taxon>Tracheophyta</taxon>
        <taxon>Spermatophyta</taxon>
        <taxon>Magnoliopsida</taxon>
        <taxon>eudicotyledons</taxon>
        <taxon>Gunneridae</taxon>
        <taxon>Pentapetalae</taxon>
        <taxon>rosids</taxon>
        <taxon>fabids</taxon>
        <taxon>Fabales</taxon>
        <taxon>Fabaceae</taxon>
        <taxon>Papilionoideae</taxon>
        <taxon>50 kb inversion clade</taxon>
        <taxon>NPAAA clade</taxon>
        <taxon>Hologalegina</taxon>
        <taxon>IRL clade</taxon>
        <taxon>Trifolieae</taxon>
        <taxon>Trifolium</taxon>
    </lineage>
</organism>
<dbReference type="EMBL" id="BCLP01055220">
    <property type="protein sequence ID" value="GAU10690.1"/>
    <property type="molecule type" value="Genomic_DNA"/>
</dbReference>
<feature type="non-terminal residue" evidence="2">
    <location>
        <position position="1"/>
    </location>
</feature>
<feature type="compositionally biased region" description="Polar residues" evidence="1">
    <location>
        <begin position="1"/>
        <end position="23"/>
    </location>
</feature>
<proteinExistence type="predicted"/>
<evidence type="ECO:0000313" key="3">
    <source>
        <dbReference type="Proteomes" id="UP000242715"/>
    </source>
</evidence>
<accession>A0A1B5Z9C8</accession>
<evidence type="ECO:0000256" key="1">
    <source>
        <dbReference type="SAM" id="MobiDB-lite"/>
    </source>
</evidence>
<keyword evidence="3" id="KW-1185">Reference proteome</keyword>
<gene>
    <name evidence="2" type="ORF">TSUD_425760</name>
</gene>
<dbReference type="OrthoDB" id="1421631at2759"/>
<feature type="region of interest" description="Disordered" evidence="1">
    <location>
        <begin position="1"/>
        <end position="37"/>
    </location>
</feature>
<protein>
    <submittedName>
        <fullName evidence="2">Uncharacterized protein</fullName>
    </submittedName>
</protein>
<name>A0A1B5Z9C8_TRISU</name>
<dbReference type="Proteomes" id="UP000242715">
    <property type="component" value="Unassembled WGS sequence"/>
</dbReference>
<evidence type="ECO:0000313" key="2">
    <source>
        <dbReference type="EMBL" id="GAU10690.1"/>
    </source>
</evidence>
<dbReference type="AlphaFoldDB" id="A0A1B5Z9C8"/>
<comment type="caution">
    <text evidence="2">The sequence shown here is derived from an EMBL/GenBank/DDBJ whole genome shotgun (WGS) entry which is preliminary data.</text>
</comment>
<reference evidence="3" key="1">
    <citation type="journal article" date="2017" name="Front. Plant Sci.">
        <title>Climate Clever Clovers: New Paradigm to Reduce the Environmental Footprint of Ruminants by Breeding Low Methanogenic Forages Utilizing Haplotype Variation.</title>
        <authorList>
            <person name="Kaur P."/>
            <person name="Appels R."/>
            <person name="Bayer P.E."/>
            <person name="Keeble-Gagnere G."/>
            <person name="Wang J."/>
            <person name="Hirakawa H."/>
            <person name="Shirasawa K."/>
            <person name="Vercoe P."/>
            <person name="Stefanova K."/>
            <person name="Durmic Z."/>
            <person name="Nichols P."/>
            <person name="Revell C."/>
            <person name="Isobe S.N."/>
            <person name="Edwards D."/>
            <person name="Erskine W."/>
        </authorList>
    </citation>
    <scope>NUCLEOTIDE SEQUENCE [LARGE SCALE GENOMIC DNA]</scope>
    <source>
        <strain evidence="3">cv. Daliak</strain>
    </source>
</reference>